<sequence length="136" mass="14746">MTASRKRSRKAKPAVALMPGDLVLIGTFGVSLPGDWFLAKVEWTDGVDVLVEQYGLSGADRFHHLHSVEAVRAVGDHDFLREAKERARVEVKELQEEVSRAESALGAARAAVWRRLDEIGVAGIQRSGSGGEVDPA</sequence>
<protein>
    <submittedName>
        <fullName evidence="2">Uncharacterized protein</fullName>
    </submittedName>
</protein>
<evidence type="ECO:0000256" key="1">
    <source>
        <dbReference type="SAM" id="Coils"/>
    </source>
</evidence>
<name>A0A4Q0MN61_9HYPH</name>
<keyword evidence="3" id="KW-1185">Reference proteome</keyword>
<accession>A0A4Q0MN61</accession>
<evidence type="ECO:0000313" key="3">
    <source>
        <dbReference type="Proteomes" id="UP000289708"/>
    </source>
</evidence>
<comment type="caution">
    <text evidence="2">The sequence shown here is derived from an EMBL/GenBank/DDBJ whole genome shotgun (WGS) entry which is preliminary data.</text>
</comment>
<dbReference type="AlphaFoldDB" id="A0A4Q0MN61"/>
<keyword evidence="1" id="KW-0175">Coiled coil</keyword>
<proteinExistence type="predicted"/>
<dbReference type="Proteomes" id="UP000289708">
    <property type="component" value="Unassembled WGS sequence"/>
</dbReference>
<gene>
    <name evidence="2" type="ORF">EK403_03120</name>
</gene>
<reference evidence="2 3" key="1">
    <citation type="submission" date="2018-12" db="EMBL/GenBank/DDBJ databases">
        <title>bacterium Hansschlegelia zhihuaiae S113.</title>
        <authorList>
            <person name="He J."/>
        </authorList>
    </citation>
    <scope>NUCLEOTIDE SEQUENCE [LARGE SCALE GENOMIC DNA]</scope>
    <source>
        <strain evidence="2 3">S 113</strain>
    </source>
</reference>
<organism evidence="2 3">
    <name type="scientific">Hansschlegelia zhihuaiae</name>
    <dbReference type="NCBI Taxonomy" id="405005"/>
    <lineage>
        <taxon>Bacteria</taxon>
        <taxon>Pseudomonadati</taxon>
        <taxon>Pseudomonadota</taxon>
        <taxon>Alphaproteobacteria</taxon>
        <taxon>Hyphomicrobiales</taxon>
        <taxon>Methylopilaceae</taxon>
        <taxon>Hansschlegelia</taxon>
    </lineage>
</organism>
<dbReference type="EMBL" id="RYFI01000002">
    <property type="protein sequence ID" value="RXF75053.1"/>
    <property type="molecule type" value="Genomic_DNA"/>
</dbReference>
<dbReference type="RefSeq" id="WP_128776043.1">
    <property type="nucleotide sequence ID" value="NZ_RYFI01000002.1"/>
</dbReference>
<evidence type="ECO:0000313" key="2">
    <source>
        <dbReference type="EMBL" id="RXF75053.1"/>
    </source>
</evidence>
<feature type="coiled-coil region" evidence="1">
    <location>
        <begin position="77"/>
        <end position="111"/>
    </location>
</feature>